<reference evidence="2 3" key="1">
    <citation type="submission" date="2020-04" db="EMBL/GenBank/DDBJ databases">
        <authorList>
            <person name="Wallbank WR R."/>
            <person name="Pardo Diaz C."/>
            <person name="Kozak K."/>
            <person name="Martin S."/>
            <person name="Jiggins C."/>
            <person name="Moest M."/>
            <person name="Warren A I."/>
            <person name="Byers J.R.P. K."/>
            <person name="Montejo-Kovacevich G."/>
            <person name="Yen C E."/>
        </authorList>
    </citation>
    <scope>NUCLEOTIDE SEQUENCE [LARGE SCALE GENOMIC DNA]</scope>
</reference>
<feature type="compositionally biased region" description="Polar residues" evidence="1">
    <location>
        <begin position="82"/>
        <end position="95"/>
    </location>
</feature>
<feature type="region of interest" description="Disordered" evidence="1">
    <location>
        <begin position="77"/>
        <end position="100"/>
    </location>
</feature>
<name>A0A8S1ALG6_ARCPL</name>
<dbReference type="OrthoDB" id="409122at2759"/>
<organism evidence="2 3">
    <name type="scientific">Arctia plantaginis</name>
    <name type="common">Wood tiger moth</name>
    <name type="synonym">Phalaena plantaginis</name>
    <dbReference type="NCBI Taxonomy" id="874455"/>
    <lineage>
        <taxon>Eukaryota</taxon>
        <taxon>Metazoa</taxon>
        <taxon>Ecdysozoa</taxon>
        <taxon>Arthropoda</taxon>
        <taxon>Hexapoda</taxon>
        <taxon>Insecta</taxon>
        <taxon>Pterygota</taxon>
        <taxon>Neoptera</taxon>
        <taxon>Endopterygota</taxon>
        <taxon>Lepidoptera</taxon>
        <taxon>Glossata</taxon>
        <taxon>Ditrysia</taxon>
        <taxon>Noctuoidea</taxon>
        <taxon>Erebidae</taxon>
        <taxon>Arctiinae</taxon>
        <taxon>Arctia</taxon>
    </lineage>
</organism>
<proteinExistence type="predicted"/>
<sequence>MALYMCPVWAGALKASNVAILRRPQRMLAIRIIRGYRTISFGTILLAGTPPWTWRREPLRLCISGARRRGSWVGVPRLEKSMTGNPNSARSSSSGEWKERLGQPSAGHAVIAAVRPVMEDWLERRHRTLSYRLTQVITGKGCFGDHLCLIRKEPTPECHHCDGQTVDTALHTLAECPAWVEQRRDLVAAIGVVVLSLDSLIAAIVRSESA</sequence>
<dbReference type="Proteomes" id="UP000494256">
    <property type="component" value="Unassembled WGS sequence"/>
</dbReference>
<evidence type="ECO:0000313" key="2">
    <source>
        <dbReference type="EMBL" id="CAB3245574.1"/>
    </source>
</evidence>
<dbReference type="AlphaFoldDB" id="A0A8S1ALG6"/>
<dbReference type="EMBL" id="CADEBD010000327">
    <property type="protein sequence ID" value="CAB3245574.1"/>
    <property type="molecule type" value="Genomic_DNA"/>
</dbReference>
<protein>
    <recommendedName>
        <fullName evidence="4">Reverse transcriptase</fullName>
    </recommendedName>
</protein>
<evidence type="ECO:0000313" key="3">
    <source>
        <dbReference type="Proteomes" id="UP000494256"/>
    </source>
</evidence>
<comment type="caution">
    <text evidence="2">The sequence shown here is derived from an EMBL/GenBank/DDBJ whole genome shotgun (WGS) entry which is preliminary data.</text>
</comment>
<gene>
    <name evidence="2" type="ORF">APLA_LOCUS11143</name>
</gene>
<evidence type="ECO:0000256" key="1">
    <source>
        <dbReference type="SAM" id="MobiDB-lite"/>
    </source>
</evidence>
<accession>A0A8S1ALG6</accession>
<evidence type="ECO:0008006" key="4">
    <source>
        <dbReference type="Google" id="ProtNLM"/>
    </source>
</evidence>